<accession>G4ZRY6</accession>
<sequence length="295" mass="32861">MMHALAAFAGASHCDDVQPDVDQPSQVHRRRQLTLQEGIIQITGHPIEVSHALSDIQLRAQQTCHCFEHRVDQLLVHTRAEVEGVAATIEQRLQPRLEESFRSSQLVVQSSIGQGIDEITARADTAETRLIEARARLEEAVDINVANSQLIDPDNLIARVCEEHVNQALYVAQASFDAAVEAKAGYHASRLESRLREHVDESQLKTLYTAVDLASEQEARTQEKLESLLMTACKHTDSSVAAMETNLSKKMDDFTSKLDHFVEKKWLRAQKLLSSSLIFVLKQPAASFSGKSSRT</sequence>
<dbReference type="KEGG" id="psoj:PHYSODRAFT_303424"/>
<reference evidence="2 3" key="1">
    <citation type="journal article" date="2006" name="Science">
        <title>Phytophthora genome sequences uncover evolutionary origins and mechanisms of pathogenesis.</title>
        <authorList>
            <person name="Tyler B.M."/>
            <person name="Tripathy S."/>
            <person name="Zhang X."/>
            <person name="Dehal P."/>
            <person name="Jiang R.H."/>
            <person name="Aerts A."/>
            <person name="Arredondo F.D."/>
            <person name="Baxter L."/>
            <person name="Bensasson D."/>
            <person name="Beynon J.L."/>
            <person name="Chapman J."/>
            <person name="Damasceno C.M."/>
            <person name="Dorrance A.E."/>
            <person name="Dou D."/>
            <person name="Dickerman A.W."/>
            <person name="Dubchak I.L."/>
            <person name="Garbelotto M."/>
            <person name="Gijzen M."/>
            <person name="Gordon S.G."/>
            <person name="Govers F."/>
            <person name="Grunwald N.J."/>
            <person name="Huang W."/>
            <person name="Ivors K.L."/>
            <person name="Jones R.W."/>
            <person name="Kamoun S."/>
            <person name="Krampis K."/>
            <person name="Lamour K.H."/>
            <person name="Lee M.K."/>
            <person name="McDonald W.H."/>
            <person name="Medina M."/>
            <person name="Meijer H.J."/>
            <person name="Nordberg E.K."/>
            <person name="Maclean D.J."/>
            <person name="Ospina-Giraldo M.D."/>
            <person name="Morris P.F."/>
            <person name="Phuntumart V."/>
            <person name="Putnam N.H."/>
            <person name="Rash S."/>
            <person name="Rose J.K."/>
            <person name="Sakihama Y."/>
            <person name="Salamov A.A."/>
            <person name="Savidor A."/>
            <person name="Scheuring C.F."/>
            <person name="Smith B.M."/>
            <person name="Sobral B.W."/>
            <person name="Terry A."/>
            <person name="Torto-Alalibo T.A."/>
            <person name="Win J."/>
            <person name="Xu Z."/>
            <person name="Zhang H."/>
            <person name="Grigoriev I.V."/>
            <person name="Rokhsar D.S."/>
            <person name="Boore J.L."/>
        </authorList>
    </citation>
    <scope>NUCLEOTIDE SEQUENCE [LARGE SCALE GENOMIC DNA]</scope>
    <source>
        <strain evidence="2 3">P6497</strain>
    </source>
</reference>
<protein>
    <submittedName>
        <fullName evidence="2">Uncharacterized protein</fullName>
    </submittedName>
</protein>
<gene>
    <name evidence="2" type="ORF">PHYSODRAFT_303424</name>
</gene>
<dbReference type="EMBL" id="JH159156">
    <property type="protein sequence ID" value="EGZ14165.1"/>
    <property type="molecule type" value="Genomic_DNA"/>
</dbReference>
<evidence type="ECO:0000256" key="1">
    <source>
        <dbReference type="SAM" id="Coils"/>
    </source>
</evidence>
<name>G4ZRY6_PHYSP</name>
<evidence type="ECO:0000313" key="3">
    <source>
        <dbReference type="Proteomes" id="UP000002640"/>
    </source>
</evidence>
<dbReference type="InParanoid" id="G4ZRY6"/>
<evidence type="ECO:0000313" key="2">
    <source>
        <dbReference type="EMBL" id="EGZ14165.1"/>
    </source>
</evidence>
<proteinExistence type="predicted"/>
<keyword evidence="1" id="KW-0175">Coiled coil</keyword>
<keyword evidence="3" id="KW-1185">Reference proteome</keyword>
<feature type="coiled-coil region" evidence="1">
    <location>
        <begin position="116"/>
        <end position="143"/>
    </location>
</feature>
<dbReference type="AlphaFoldDB" id="G4ZRY6"/>
<dbReference type="GeneID" id="20642277"/>
<organism evidence="2 3">
    <name type="scientific">Phytophthora sojae (strain P6497)</name>
    <name type="common">Soybean stem and root rot agent</name>
    <name type="synonym">Phytophthora megasperma f. sp. glycines</name>
    <dbReference type="NCBI Taxonomy" id="1094619"/>
    <lineage>
        <taxon>Eukaryota</taxon>
        <taxon>Sar</taxon>
        <taxon>Stramenopiles</taxon>
        <taxon>Oomycota</taxon>
        <taxon>Peronosporomycetes</taxon>
        <taxon>Peronosporales</taxon>
        <taxon>Peronosporaceae</taxon>
        <taxon>Phytophthora</taxon>
    </lineage>
</organism>
<dbReference type="Proteomes" id="UP000002640">
    <property type="component" value="Unassembled WGS sequence"/>
</dbReference>
<dbReference type="RefSeq" id="XP_009531594.1">
    <property type="nucleotide sequence ID" value="XM_009533299.1"/>
</dbReference>